<evidence type="ECO:0008006" key="5">
    <source>
        <dbReference type="Google" id="ProtNLM"/>
    </source>
</evidence>
<gene>
    <name evidence="3" type="ORF">B0H16DRAFT_1323473</name>
</gene>
<dbReference type="InterPro" id="IPR041539">
    <property type="entry name" value="CxC5"/>
</dbReference>
<accession>A0AAD7N300</accession>
<feature type="domain" description="CxC6 like cysteine cluster associated with KDZ" evidence="2">
    <location>
        <begin position="330"/>
        <end position="393"/>
    </location>
</feature>
<reference evidence="3" key="1">
    <citation type="submission" date="2023-03" db="EMBL/GenBank/DDBJ databases">
        <title>Massive genome expansion in bonnet fungi (Mycena s.s.) driven by repeated elements and novel gene families across ecological guilds.</title>
        <authorList>
            <consortium name="Lawrence Berkeley National Laboratory"/>
            <person name="Harder C.B."/>
            <person name="Miyauchi S."/>
            <person name="Viragh M."/>
            <person name="Kuo A."/>
            <person name="Thoen E."/>
            <person name="Andreopoulos B."/>
            <person name="Lu D."/>
            <person name="Skrede I."/>
            <person name="Drula E."/>
            <person name="Henrissat B."/>
            <person name="Morin E."/>
            <person name="Kohler A."/>
            <person name="Barry K."/>
            <person name="LaButti K."/>
            <person name="Morin E."/>
            <person name="Salamov A."/>
            <person name="Lipzen A."/>
            <person name="Mereny Z."/>
            <person name="Hegedus B."/>
            <person name="Baldrian P."/>
            <person name="Stursova M."/>
            <person name="Weitz H."/>
            <person name="Taylor A."/>
            <person name="Grigoriev I.V."/>
            <person name="Nagy L.G."/>
            <person name="Martin F."/>
            <person name="Kauserud H."/>
        </authorList>
    </citation>
    <scope>NUCLEOTIDE SEQUENCE</scope>
    <source>
        <strain evidence="3">CBHHK182m</strain>
    </source>
</reference>
<feature type="domain" description="CxC5 like cysteine cluster associated with KDZ" evidence="1">
    <location>
        <begin position="109"/>
        <end position="211"/>
    </location>
</feature>
<dbReference type="Pfam" id="PF18718">
    <property type="entry name" value="CxC5"/>
    <property type="match status" value="1"/>
</dbReference>
<keyword evidence="4" id="KW-1185">Reference proteome</keyword>
<evidence type="ECO:0000259" key="2">
    <source>
        <dbReference type="Pfam" id="PF18721"/>
    </source>
</evidence>
<dbReference type="AlphaFoldDB" id="A0AAD7N300"/>
<evidence type="ECO:0000313" key="4">
    <source>
        <dbReference type="Proteomes" id="UP001215598"/>
    </source>
</evidence>
<dbReference type="InterPro" id="IPR040898">
    <property type="entry name" value="CxC6"/>
</dbReference>
<sequence length="651" mass="73186">MSLQQITAAVQSHPELGLLDFHGLNLFIRYASLARETIELSQSDQLECPISLPQQILCVLATALGEKDTRLIEICWSAFRGLVWSQPTVSPTDNEILAFNDAALPHGTCDDKNLLTLTDPLTHAGTLFTLRQGALPVFTTSLYCRSCNIRYYHNYHVHKQTSLRTYYGGVPDVVHVAQHFFIESALLELFANNMVFGWLSATNCARIYNEALSTPRQHILNNKFAFTAIYHDTKHFTPDDWTLTRFIRKEDTMNGFFLYSLLLDKAEQGGILMLPHDEASQADRLKPALAERNSAMEGTGQECYAHACDLCFVIAENADGQLMKTQAAACDGNSIGHRSCKVHDCQNPLPNLRHHFCVEHQHLSLKCAVIDCPAQTAPGHRTCDAQDHRSLEAAYFTRGNAMFQLRARLKKAGVAVPDDSVPLEDAAVGVEDDHEVVFEIGPQGPVEVDADDCDGKPEGGNRRLRAIFGGRWTHNEQLIMRTCGVILSRATLFGSEAVSAVNLFAKATFPTPESTPEFFIFDNNCKLDAHQRAIHDDHFKNTGKPVDVFHFNCKHKVTDLHCQRYCNPAAFREMIGADGKWRFNTSICEQTNVWFGGYIAIVRDMEVTRYNFFLDEMIKRRNRYVVAELEAKGHSPWMVPMKALFPEAMEL</sequence>
<protein>
    <recommendedName>
        <fullName evidence="5">CxC6 like cysteine cluster associated with KDZ domain-containing protein</fullName>
    </recommendedName>
</protein>
<organism evidence="3 4">
    <name type="scientific">Mycena metata</name>
    <dbReference type="NCBI Taxonomy" id="1033252"/>
    <lineage>
        <taxon>Eukaryota</taxon>
        <taxon>Fungi</taxon>
        <taxon>Dikarya</taxon>
        <taxon>Basidiomycota</taxon>
        <taxon>Agaricomycotina</taxon>
        <taxon>Agaricomycetes</taxon>
        <taxon>Agaricomycetidae</taxon>
        <taxon>Agaricales</taxon>
        <taxon>Marasmiineae</taxon>
        <taxon>Mycenaceae</taxon>
        <taxon>Mycena</taxon>
    </lineage>
</organism>
<dbReference type="EMBL" id="JARKIB010000095">
    <property type="protein sequence ID" value="KAJ7742239.1"/>
    <property type="molecule type" value="Genomic_DNA"/>
</dbReference>
<evidence type="ECO:0000259" key="1">
    <source>
        <dbReference type="Pfam" id="PF18718"/>
    </source>
</evidence>
<dbReference type="Pfam" id="PF18721">
    <property type="entry name" value="CxC6"/>
    <property type="match status" value="1"/>
</dbReference>
<dbReference type="Proteomes" id="UP001215598">
    <property type="component" value="Unassembled WGS sequence"/>
</dbReference>
<evidence type="ECO:0000313" key="3">
    <source>
        <dbReference type="EMBL" id="KAJ7742239.1"/>
    </source>
</evidence>
<comment type="caution">
    <text evidence="3">The sequence shown here is derived from an EMBL/GenBank/DDBJ whole genome shotgun (WGS) entry which is preliminary data.</text>
</comment>
<name>A0AAD7N300_9AGAR</name>
<proteinExistence type="predicted"/>